<dbReference type="STRING" id="1549858.MC45_10710"/>
<protein>
    <submittedName>
        <fullName evidence="3">LpqC, poly</fullName>
    </submittedName>
</protein>
<dbReference type="InterPro" id="IPR010126">
    <property type="entry name" value="Esterase_phb"/>
</dbReference>
<dbReference type="SMR" id="A0A097EGR1"/>
<dbReference type="Proteomes" id="UP000033200">
    <property type="component" value="Chromosome"/>
</dbReference>
<dbReference type="GO" id="GO:0016787">
    <property type="term" value="F:hydrolase activity"/>
    <property type="evidence" value="ECO:0007669"/>
    <property type="project" value="UniProtKB-KW"/>
</dbReference>
<evidence type="ECO:0000256" key="2">
    <source>
        <dbReference type="ARBA" id="ARBA00022801"/>
    </source>
</evidence>
<dbReference type="HOGENOM" id="CLU_027551_0_0_5"/>
<dbReference type="KEGG" id="stax:MC45_10710"/>
<sequence>MRRLSDTISRLAAAQGQQQPWTGGSDRLGQLSGFGRNPGNLLARTYVPDSVTAKPALVVVLHGCTQTAEGYDAGAGWSRLADEHGFVLLFPEQQRANNPNLCLNWFAPEDVSHDHGEAFSIREMIAAMIDAHDVDPARVFVNGLSAGGAMTAVMLATYPEVFAGGAILGGLPYGTASGVIQALDRMRGHNMPDAAALGTLARDASAHRGVWPTLSIWHGDADATVDQTNAEALLTQWRALHQVAARPDVEAAQGNHAYRGWQDAAGRVVIEDHRIHGMGHGTPIAAHGPEACGTPGPFMLDVGLSSTRRIAAFWGIAPALAAPSRGTARLTRVATPTREPTGVAGVINDALRAAGLLR</sequence>
<evidence type="ECO:0000313" key="4">
    <source>
        <dbReference type="Proteomes" id="UP000033200"/>
    </source>
</evidence>
<dbReference type="SUPFAM" id="SSF53474">
    <property type="entry name" value="alpha/beta-Hydrolases"/>
    <property type="match status" value="2"/>
</dbReference>
<gene>
    <name evidence="3" type="ORF">MC45_10710</name>
</gene>
<dbReference type="Pfam" id="PF10503">
    <property type="entry name" value="Esterase_PHB"/>
    <property type="match status" value="1"/>
</dbReference>
<dbReference type="NCBIfam" id="TIGR01840">
    <property type="entry name" value="esterase_phb"/>
    <property type="match status" value="1"/>
</dbReference>
<keyword evidence="4" id="KW-1185">Reference proteome</keyword>
<name>A0A097EGR1_9SPHN</name>
<evidence type="ECO:0000313" key="3">
    <source>
        <dbReference type="EMBL" id="AIT06760.1"/>
    </source>
</evidence>
<dbReference type="AlphaFoldDB" id="A0A097EGR1"/>
<dbReference type="EMBL" id="CP009571">
    <property type="protein sequence ID" value="AIT06760.1"/>
    <property type="molecule type" value="Genomic_DNA"/>
</dbReference>
<keyword evidence="2" id="KW-0378">Hydrolase</keyword>
<dbReference type="RefSeq" id="WP_038662842.1">
    <property type="nucleotide sequence ID" value="NZ_CP009571.1"/>
</dbReference>
<dbReference type="InterPro" id="IPR050955">
    <property type="entry name" value="Plant_Biomass_Hydrol_Est"/>
</dbReference>
<keyword evidence="1" id="KW-0732">Signal</keyword>
<accession>A0A097EGR1</accession>
<dbReference type="Gene3D" id="3.40.50.1820">
    <property type="entry name" value="alpha/beta hydrolase"/>
    <property type="match status" value="1"/>
</dbReference>
<dbReference type="eggNOG" id="COG3509">
    <property type="taxonomic scope" value="Bacteria"/>
</dbReference>
<dbReference type="PANTHER" id="PTHR43037:SF1">
    <property type="entry name" value="BLL1128 PROTEIN"/>
    <property type="match status" value="1"/>
</dbReference>
<reference evidence="3 4" key="1">
    <citation type="submission" date="2014-09" db="EMBL/GenBank/DDBJ databases">
        <title>Using Illumina technology Improving SMRT sequencing Genome Assembly by RASTools.</title>
        <authorList>
            <person name="Zhou Y."/>
            <person name="Ma T."/>
            <person name="Liu T."/>
        </authorList>
    </citation>
    <scope>NUCLEOTIDE SEQUENCE [LARGE SCALE GENOMIC DNA]</scope>
    <source>
        <strain evidence="3 4">ATCC 55669</strain>
    </source>
</reference>
<dbReference type="GO" id="GO:0005576">
    <property type="term" value="C:extracellular region"/>
    <property type="evidence" value="ECO:0007669"/>
    <property type="project" value="InterPro"/>
</dbReference>
<organism evidence="3 4">
    <name type="scientific">Sphingomonas taxi</name>
    <dbReference type="NCBI Taxonomy" id="1549858"/>
    <lineage>
        <taxon>Bacteria</taxon>
        <taxon>Pseudomonadati</taxon>
        <taxon>Pseudomonadota</taxon>
        <taxon>Alphaproteobacteria</taxon>
        <taxon>Sphingomonadales</taxon>
        <taxon>Sphingomonadaceae</taxon>
        <taxon>Sphingomonas</taxon>
    </lineage>
</organism>
<evidence type="ECO:0000256" key="1">
    <source>
        <dbReference type="ARBA" id="ARBA00022729"/>
    </source>
</evidence>
<dbReference type="PANTHER" id="PTHR43037">
    <property type="entry name" value="UNNAMED PRODUCT-RELATED"/>
    <property type="match status" value="1"/>
</dbReference>
<proteinExistence type="predicted"/>
<dbReference type="InterPro" id="IPR029058">
    <property type="entry name" value="AB_hydrolase_fold"/>
</dbReference>